<feature type="domain" description="EAL" evidence="7">
    <location>
        <begin position="696"/>
        <end position="949"/>
    </location>
</feature>
<dbReference type="InterPro" id="IPR043128">
    <property type="entry name" value="Rev_trsase/Diguanyl_cyclase"/>
</dbReference>
<dbReference type="InterPro" id="IPR035919">
    <property type="entry name" value="EAL_sf"/>
</dbReference>
<dbReference type="Pfam" id="PF00563">
    <property type="entry name" value="EAL"/>
    <property type="match status" value="1"/>
</dbReference>
<dbReference type="SMART" id="SM00052">
    <property type="entry name" value="EAL"/>
    <property type="match status" value="1"/>
</dbReference>
<dbReference type="AlphaFoldDB" id="A0A3A8EVG4"/>
<evidence type="ECO:0000313" key="9">
    <source>
        <dbReference type="EMBL" id="RKG38605.1"/>
    </source>
</evidence>
<dbReference type="EC" id="3.1.4.52" evidence="1"/>
<feature type="domain" description="GGDEF" evidence="8">
    <location>
        <begin position="554"/>
        <end position="687"/>
    </location>
</feature>
<keyword evidence="4" id="KW-1133">Transmembrane helix</keyword>
<dbReference type="CDD" id="cd00130">
    <property type="entry name" value="PAS"/>
    <property type="match status" value="1"/>
</dbReference>
<dbReference type="InterPro" id="IPR029787">
    <property type="entry name" value="Nucleotide_cyclase"/>
</dbReference>
<keyword evidence="10" id="KW-1185">Reference proteome</keyword>
<evidence type="ECO:0000256" key="4">
    <source>
        <dbReference type="SAM" id="Phobius"/>
    </source>
</evidence>
<dbReference type="InterPro" id="IPR052155">
    <property type="entry name" value="Biofilm_reg_signaling"/>
</dbReference>
<dbReference type="PANTHER" id="PTHR44757:SF2">
    <property type="entry name" value="BIOFILM ARCHITECTURE MAINTENANCE PROTEIN MBAA"/>
    <property type="match status" value="1"/>
</dbReference>
<keyword evidence="2" id="KW-0973">c-di-GMP</keyword>
<dbReference type="Proteomes" id="UP000280405">
    <property type="component" value="Unassembled WGS sequence"/>
</dbReference>
<dbReference type="NCBIfam" id="TIGR00229">
    <property type="entry name" value="sensory_box"/>
    <property type="match status" value="1"/>
</dbReference>
<sequence length="953" mass="110544">MMDVQDELLSQSMNALQVKSIADHMQIFLAWVLFASFFDIFIYYLYFNDYSNYLNNWFFVLIGIITTMILSISYLKKNQIETNNDKIDALFQFFCLVIGTTLGIGICIIYYFLKIENSELDHTQVIVLSGLLLSITYVIALTYLVERFSYFLCIFLPSALPAICAQLLFLHDAFYFYSIITTLWFSTIFISALMSSRMHNRLKILNNNNTILIEQSKRHLNESKELQTQLKKEFNRTEEIKNELQLNNQLLEQKVKERVNDLKQINDRLENHQANLDFAHETAGINSWIWDIEKRTFEIAKANNEVEFRQMNLKHSNNISEFIHPDDLSHYKSILINHIKGKTDRFEAIYRIKKNDQWCWIQDIGRVIVRKTNNKPLRMVGIHRNIQKEKSDQEKLKLAANVFKHVAEGIFVLDSNLCYLEVNQFFEKLLGYKQEDVIGHHLFDITVNNDPYASKTYTKMTKQLIETGEFDSELQIEFTSGKKLVLWIHINVIHDEKNKVVNYVGIITDLTDRKKQERKLSYLKHYDILTDLPNRFYFKQQLHNYLTDYSNLFKHFAVLRINIDRFKAFNDSLSQKHGDELLKKVAQRLRLCCANASLTAYLNNDDFAVIYNLSSGNIPIHQQTQSILQAFKHPFEVNGQDQTITISIGVALFPEHGLHLDSLDGHAEFALDEAKRLGGDTVKFYSNSKIPILSQGINLENELRKAIKERHLSVNYQPKICIQTNRIYGFEALVRWQHPTLGYIAPDIFIPLAEETNLISDIGLIVLNETCKQIHQWQALGFDHFRVSINIVAQQIHRGHLVEDIDYALKKYNISGDMLELELTESSLLDKSEQVDQLLLQLKDRHISISLDDFGTGYSSLSYLTSYPIDVLKIDKSFISKIGREKDEAIVNAIIAMGTAIGITLVAEGVETKEQIDFLERHGCYILQGFYFSKPLTSAESTQYLEQHKLITI</sequence>
<dbReference type="CDD" id="cd01948">
    <property type="entry name" value="EAL"/>
    <property type="match status" value="1"/>
</dbReference>
<feature type="domain" description="PAC" evidence="6">
    <location>
        <begin position="470"/>
        <end position="522"/>
    </location>
</feature>
<proteinExistence type="predicted"/>
<evidence type="ECO:0000259" key="8">
    <source>
        <dbReference type="PROSITE" id="PS50887"/>
    </source>
</evidence>
<evidence type="ECO:0000256" key="3">
    <source>
        <dbReference type="SAM" id="Coils"/>
    </source>
</evidence>
<dbReference type="RefSeq" id="WP_120383697.1">
    <property type="nucleotide sequence ID" value="NZ_RAXT01000010.1"/>
</dbReference>
<comment type="caution">
    <text evidence="9">The sequence shown here is derived from an EMBL/GenBank/DDBJ whole genome shotgun (WGS) entry which is preliminary data.</text>
</comment>
<dbReference type="Gene3D" id="3.30.450.20">
    <property type="entry name" value="PAS domain"/>
    <property type="match status" value="2"/>
</dbReference>
<dbReference type="InterPro" id="IPR013655">
    <property type="entry name" value="PAS_fold_3"/>
</dbReference>
<gene>
    <name evidence="9" type="ORF">D7V20_07145</name>
</gene>
<dbReference type="SUPFAM" id="SSF55073">
    <property type="entry name" value="Nucleotide cyclase"/>
    <property type="match status" value="1"/>
</dbReference>
<organism evidence="9 10">
    <name type="scientific">Acinetobacter rongchengensis</name>
    <dbReference type="NCBI Taxonomy" id="2419601"/>
    <lineage>
        <taxon>Bacteria</taxon>
        <taxon>Pseudomonadati</taxon>
        <taxon>Pseudomonadota</taxon>
        <taxon>Gammaproteobacteria</taxon>
        <taxon>Moraxellales</taxon>
        <taxon>Moraxellaceae</taxon>
        <taxon>Acinetobacter</taxon>
    </lineage>
</organism>
<feature type="transmembrane region" description="Helical" evidence="4">
    <location>
        <begin position="87"/>
        <end position="113"/>
    </location>
</feature>
<protein>
    <recommendedName>
        <fullName evidence="1">cyclic-guanylate-specific phosphodiesterase</fullName>
        <ecNumber evidence="1">3.1.4.52</ecNumber>
    </recommendedName>
</protein>
<dbReference type="InterPro" id="IPR000700">
    <property type="entry name" value="PAS-assoc_C"/>
</dbReference>
<dbReference type="SUPFAM" id="SSF55785">
    <property type="entry name" value="PYP-like sensor domain (PAS domain)"/>
    <property type="match status" value="2"/>
</dbReference>
<evidence type="ECO:0000256" key="1">
    <source>
        <dbReference type="ARBA" id="ARBA00012282"/>
    </source>
</evidence>
<dbReference type="InterPro" id="IPR001610">
    <property type="entry name" value="PAC"/>
</dbReference>
<evidence type="ECO:0000259" key="7">
    <source>
        <dbReference type="PROSITE" id="PS50883"/>
    </source>
</evidence>
<dbReference type="SMART" id="SM00091">
    <property type="entry name" value="PAS"/>
    <property type="match status" value="1"/>
</dbReference>
<evidence type="ECO:0000259" key="6">
    <source>
        <dbReference type="PROSITE" id="PS50113"/>
    </source>
</evidence>
<feature type="transmembrane region" description="Helical" evidence="4">
    <location>
        <begin position="27"/>
        <end position="45"/>
    </location>
</feature>
<dbReference type="PROSITE" id="PS50113">
    <property type="entry name" value="PAC"/>
    <property type="match status" value="1"/>
</dbReference>
<reference evidence="9 10" key="1">
    <citation type="submission" date="2018-09" db="EMBL/GenBank/DDBJ databases">
        <title>The draft genome of Acinetobacter spp. strains.</title>
        <authorList>
            <person name="Qin J."/>
            <person name="Feng Y."/>
            <person name="Zong Z."/>
        </authorList>
    </citation>
    <scope>NUCLEOTIDE SEQUENCE [LARGE SCALE GENOMIC DNA]</scope>
    <source>
        <strain evidence="9 10">WCHAc060115</strain>
    </source>
</reference>
<evidence type="ECO:0000313" key="10">
    <source>
        <dbReference type="Proteomes" id="UP000280405"/>
    </source>
</evidence>
<feature type="transmembrane region" description="Helical" evidence="4">
    <location>
        <begin position="150"/>
        <end position="169"/>
    </location>
</feature>
<dbReference type="EMBL" id="RAXT01000010">
    <property type="protein sequence ID" value="RKG38605.1"/>
    <property type="molecule type" value="Genomic_DNA"/>
</dbReference>
<keyword evidence="4" id="KW-0812">Transmembrane</keyword>
<dbReference type="Pfam" id="PF13426">
    <property type="entry name" value="PAS_9"/>
    <property type="match status" value="1"/>
</dbReference>
<dbReference type="NCBIfam" id="TIGR00254">
    <property type="entry name" value="GGDEF"/>
    <property type="match status" value="1"/>
</dbReference>
<feature type="transmembrane region" description="Helical" evidence="4">
    <location>
        <begin position="57"/>
        <end position="75"/>
    </location>
</feature>
<feature type="coiled-coil region" evidence="3">
    <location>
        <begin position="213"/>
        <end position="282"/>
    </location>
</feature>
<dbReference type="Gene3D" id="3.30.70.270">
    <property type="match status" value="1"/>
</dbReference>
<dbReference type="PROSITE" id="PS50112">
    <property type="entry name" value="PAS"/>
    <property type="match status" value="1"/>
</dbReference>
<evidence type="ECO:0000256" key="2">
    <source>
        <dbReference type="ARBA" id="ARBA00022636"/>
    </source>
</evidence>
<dbReference type="CDD" id="cd01949">
    <property type="entry name" value="GGDEF"/>
    <property type="match status" value="1"/>
</dbReference>
<dbReference type="SMART" id="SM00267">
    <property type="entry name" value="GGDEF"/>
    <property type="match status" value="1"/>
</dbReference>
<dbReference type="PANTHER" id="PTHR44757">
    <property type="entry name" value="DIGUANYLATE CYCLASE DGCP"/>
    <property type="match status" value="1"/>
</dbReference>
<dbReference type="PROSITE" id="PS50883">
    <property type="entry name" value="EAL"/>
    <property type="match status" value="1"/>
</dbReference>
<dbReference type="InterPro" id="IPR035965">
    <property type="entry name" value="PAS-like_dom_sf"/>
</dbReference>
<dbReference type="Pfam" id="PF08447">
    <property type="entry name" value="PAS_3"/>
    <property type="match status" value="1"/>
</dbReference>
<feature type="transmembrane region" description="Helical" evidence="4">
    <location>
        <begin position="125"/>
        <end position="145"/>
    </location>
</feature>
<dbReference type="InterPro" id="IPR000160">
    <property type="entry name" value="GGDEF_dom"/>
</dbReference>
<dbReference type="Pfam" id="PF00990">
    <property type="entry name" value="GGDEF"/>
    <property type="match status" value="1"/>
</dbReference>
<keyword evidence="3" id="KW-0175">Coiled coil</keyword>
<feature type="transmembrane region" description="Helical" evidence="4">
    <location>
        <begin position="175"/>
        <end position="194"/>
    </location>
</feature>
<accession>A0A3A8EVG4</accession>
<dbReference type="SMART" id="SM00086">
    <property type="entry name" value="PAC"/>
    <property type="match status" value="2"/>
</dbReference>
<dbReference type="GO" id="GO:0071111">
    <property type="term" value="F:cyclic-guanylate-specific phosphodiesterase activity"/>
    <property type="evidence" value="ECO:0007669"/>
    <property type="project" value="UniProtKB-EC"/>
</dbReference>
<dbReference type="InterPro" id="IPR000014">
    <property type="entry name" value="PAS"/>
</dbReference>
<dbReference type="OrthoDB" id="9804951at2"/>
<keyword evidence="4" id="KW-0472">Membrane</keyword>
<name>A0A3A8EVG4_9GAMM</name>
<dbReference type="Gene3D" id="3.20.20.450">
    <property type="entry name" value="EAL domain"/>
    <property type="match status" value="1"/>
</dbReference>
<feature type="domain" description="PAS" evidence="5">
    <location>
        <begin position="392"/>
        <end position="468"/>
    </location>
</feature>
<dbReference type="FunFam" id="3.20.20.450:FF:000001">
    <property type="entry name" value="Cyclic di-GMP phosphodiesterase yahA"/>
    <property type="match status" value="1"/>
</dbReference>
<evidence type="ECO:0000259" key="5">
    <source>
        <dbReference type="PROSITE" id="PS50112"/>
    </source>
</evidence>
<dbReference type="SUPFAM" id="SSF141868">
    <property type="entry name" value="EAL domain-like"/>
    <property type="match status" value="1"/>
</dbReference>
<dbReference type="InterPro" id="IPR001633">
    <property type="entry name" value="EAL_dom"/>
</dbReference>
<dbReference type="PROSITE" id="PS50887">
    <property type="entry name" value="GGDEF"/>
    <property type="match status" value="1"/>
</dbReference>